<dbReference type="InterPro" id="IPR035987">
    <property type="entry name" value="Ribosomal_uS8_sf"/>
</dbReference>
<evidence type="ECO:0000256" key="5">
    <source>
        <dbReference type="HAMAP-Rule" id="MF_01302"/>
    </source>
</evidence>
<dbReference type="FunFam" id="3.30.1490.10:FF:000001">
    <property type="entry name" value="30S ribosomal protein S8"/>
    <property type="match status" value="1"/>
</dbReference>
<keyword evidence="2 5" id="KW-0689">Ribosomal protein</keyword>
<dbReference type="Proteomes" id="UP000176191">
    <property type="component" value="Unassembled WGS sequence"/>
</dbReference>
<dbReference type="InterPro" id="IPR047863">
    <property type="entry name" value="Ribosomal_uS8_CS"/>
</dbReference>
<dbReference type="PANTHER" id="PTHR11758">
    <property type="entry name" value="40S RIBOSOMAL PROTEIN S15A"/>
    <property type="match status" value="1"/>
</dbReference>
<dbReference type="Gene3D" id="3.30.1490.10">
    <property type="match status" value="1"/>
</dbReference>
<evidence type="ECO:0000256" key="2">
    <source>
        <dbReference type="ARBA" id="ARBA00022980"/>
    </source>
</evidence>
<keyword evidence="5" id="KW-0699">rRNA-binding</keyword>
<evidence type="ECO:0000256" key="4">
    <source>
        <dbReference type="ARBA" id="ARBA00035258"/>
    </source>
</evidence>
<protein>
    <recommendedName>
        <fullName evidence="4 5">Small ribosomal subunit protein uS8</fullName>
    </recommendedName>
</protein>
<comment type="function">
    <text evidence="5">One of the primary rRNA binding proteins, it binds directly to 16S rRNA central domain where it helps coordinate assembly of the platform of the 30S subunit.</text>
</comment>
<name>A0A1F5F7C8_9BACT</name>
<dbReference type="Pfam" id="PF00410">
    <property type="entry name" value="Ribosomal_S8"/>
    <property type="match status" value="1"/>
</dbReference>
<dbReference type="GO" id="GO:0019843">
    <property type="term" value="F:rRNA binding"/>
    <property type="evidence" value="ECO:0007669"/>
    <property type="project" value="UniProtKB-UniRule"/>
</dbReference>
<dbReference type="GO" id="GO:1990904">
    <property type="term" value="C:ribonucleoprotein complex"/>
    <property type="evidence" value="ECO:0007669"/>
    <property type="project" value="UniProtKB-KW"/>
</dbReference>
<dbReference type="Gene3D" id="3.30.1370.30">
    <property type="match status" value="1"/>
</dbReference>
<dbReference type="InterPro" id="IPR000630">
    <property type="entry name" value="Ribosomal_uS8"/>
</dbReference>
<dbReference type="EMBL" id="MFAK01000002">
    <property type="protein sequence ID" value="OGD75521.1"/>
    <property type="molecule type" value="Genomic_DNA"/>
</dbReference>
<gene>
    <name evidence="5" type="primary">rpsH</name>
    <name evidence="7" type="ORF">A2228_03405</name>
</gene>
<keyword evidence="3 5" id="KW-0687">Ribonucleoprotein</keyword>
<evidence type="ECO:0000256" key="6">
    <source>
        <dbReference type="RuleBase" id="RU003660"/>
    </source>
</evidence>
<sequence>MVTDTLGDMLTRIKNASAIRKDEVKLPYSKLCLAVAKVLVTENYLAKVDVAGEGIDKVLVLKLQYANDRPALSFARRISKPGVRIYHKTTALRPVLSGLGISLISTSQGIMSNKAARKAKLGGEVLAELY</sequence>
<dbReference type="GO" id="GO:0003735">
    <property type="term" value="F:structural constituent of ribosome"/>
    <property type="evidence" value="ECO:0007669"/>
    <property type="project" value="InterPro"/>
</dbReference>
<comment type="subunit">
    <text evidence="5">Part of the 30S ribosomal subunit. Contacts proteins S5 and S12.</text>
</comment>
<comment type="caution">
    <text evidence="7">The sequence shown here is derived from an EMBL/GenBank/DDBJ whole genome shotgun (WGS) entry which is preliminary data.</text>
</comment>
<organism evidence="7 8">
    <name type="scientific">Candidatus Collierbacteria bacterium RIFOXYA2_FULL_46_10</name>
    <dbReference type="NCBI Taxonomy" id="1817726"/>
    <lineage>
        <taxon>Bacteria</taxon>
        <taxon>Candidatus Collieribacteriota</taxon>
    </lineage>
</organism>
<comment type="similarity">
    <text evidence="1 5 6">Belongs to the universal ribosomal protein uS8 family.</text>
</comment>
<dbReference type="SUPFAM" id="SSF56047">
    <property type="entry name" value="Ribosomal protein S8"/>
    <property type="match status" value="1"/>
</dbReference>
<evidence type="ECO:0000313" key="7">
    <source>
        <dbReference type="EMBL" id="OGD75521.1"/>
    </source>
</evidence>
<evidence type="ECO:0000313" key="8">
    <source>
        <dbReference type="Proteomes" id="UP000176191"/>
    </source>
</evidence>
<keyword evidence="5" id="KW-0694">RNA-binding</keyword>
<dbReference type="HAMAP" id="MF_01302_B">
    <property type="entry name" value="Ribosomal_uS8_B"/>
    <property type="match status" value="1"/>
</dbReference>
<reference evidence="7 8" key="1">
    <citation type="journal article" date="2016" name="Nat. Commun.">
        <title>Thousands of microbial genomes shed light on interconnected biogeochemical processes in an aquifer system.</title>
        <authorList>
            <person name="Anantharaman K."/>
            <person name="Brown C.T."/>
            <person name="Hug L.A."/>
            <person name="Sharon I."/>
            <person name="Castelle C.J."/>
            <person name="Probst A.J."/>
            <person name="Thomas B.C."/>
            <person name="Singh A."/>
            <person name="Wilkins M.J."/>
            <person name="Karaoz U."/>
            <person name="Brodie E.L."/>
            <person name="Williams K.H."/>
            <person name="Hubbard S.S."/>
            <person name="Banfield J.F."/>
        </authorList>
    </citation>
    <scope>NUCLEOTIDE SEQUENCE [LARGE SCALE GENOMIC DNA]</scope>
</reference>
<evidence type="ECO:0000256" key="1">
    <source>
        <dbReference type="ARBA" id="ARBA00006471"/>
    </source>
</evidence>
<dbReference type="GO" id="GO:0006412">
    <property type="term" value="P:translation"/>
    <property type="evidence" value="ECO:0007669"/>
    <property type="project" value="UniProtKB-UniRule"/>
</dbReference>
<dbReference type="AlphaFoldDB" id="A0A1F5F7C8"/>
<evidence type="ECO:0000256" key="3">
    <source>
        <dbReference type="ARBA" id="ARBA00023274"/>
    </source>
</evidence>
<dbReference type="GO" id="GO:0005737">
    <property type="term" value="C:cytoplasm"/>
    <property type="evidence" value="ECO:0007669"/>
    <property type="project" value="UniProtKB-ARBA"/>
</dbReference>
<accession>A0A1F5F7C8</accession>
<dbReference type="GO" id="GO:0005840">
    <property type="term" value="C:ribosome"/>
    <property type="evidence" value="ECO:0007669"/>
    <property type="project" value="UniProtKB-KW"/>
</dbReference>
<dbReference type="PROSITE" id="PS00053">
    <property type="entry name" value="RIBOSOMAL_S8"/>
    <property type="match status" value="1"/>
</dbReference>
<dbReference type="NCBIfam" id="NF001109">
    <property type="entry name" value="PRK00136.1"/>
    <property type="match status" value="1"/>
</dbReference>
<proteinExistence type="inferred from homology"/>